<feature type="transmembrane region" description="Helical" evidence="8">
    <location>
        <begin position="161"/>
        <end position="185"/>
    </location>
</feature>
<feature type="transmembrane region" description="Helical" evidence="8">
    <location>
        <begin position="71"/>
        <end position="93"/>
    </location>
</feature>
<keyword evidence="2 10" id="KW-0645">Protease</keyword>
<evidence type="ECO:0000256" key="2">
    <source>
        <dbReference type="ARBA" id="ARBA00022670"/>
    </source>
</evidence>
<sequence>MNLRNEIEKYFRIYGEERIGKTIRFYVLPISPESEIRRLLHLLSQNYEVGLRYHYGEMVLEIKEIEREESYALNIILLIATFVTTTAVGSTFYGQEINIAGGLMFSLAIMFVLGSHEMGHYFAAKKWKMKTSLPYFIPFPTIIGTLGAVIRHRGIIPNRRALFDVGVSGPITGIAASIAVVLIGLQLPYELEVPPTLYIGTPPIFDAILYITNYQKDAIHPVAFAGWVGFFVTFLNMIPVGQLDGGHVMRAMLGERSEMISKAVPFLLLAYGFIINAQLKQPNSIWFFWGFISFFFSMQRHPKPADDETPLDFKRYVIGIVAFILAFLCFTPVPFYTVR</sequence>
<comment type="caution">
    <text evidence="10">The sequence shown here is derived from an EMBL/GenBank/DDBJ whole genome shotgun (WGS) entry which is preliminary data.</text>
</comment>
<feature type="transmembrane region" description="Helical" evidence="8">
    <location>
        <begin position="218"/>
        <end position="238"/>
    </location>
</feature>
<dbReference type="PANTHER" id="PTHR31412">
    <property type="entry name" value="ZINC METALLOPROTEASE EGY1"/>
    <property type="match status" value="1"/>
</dbReference>
<evidence type="ECO:0000313" key="10">
    <source>
        <dbReference type="EMBL" id="HFW31754.1"/>
    </source>
</evidence>
<evidence type="ECO:0000256" key="7">
    <source>
        <dbReference type="ARBA" id="ARBA00023136"/>
    </source>
</evidence>
<dbReference type="EMBL" id="DTLB01000010">
    <property type="protein sequence ID" value="HFW31754.1"/>
    <property type="molecule type" value="Genomic_DNA"/>
</dbReference>
<feature type="transmembrane region" description="Helical" evidence="8">
    <location>
        <begin position="259"/>
        <end position="279"/>
    </location>
</feature>
<organism evidence="10">
    <name type="scientific">Archaeoglobus fulgidus</name>
    <dbReference type="NCBI Taxonomy" id="2234"/>
    <lineage>
        <taxon>Archaea</taxon>
        <taxon>Methanobacteriati</taxon>
        <taxon>Methanobacteriota</taxon>
        <taxon>Archaeoglobi</taxon>
        <taxon>Archaeoglobales</taxon>
        <taxon>Archaeoglobaceae</taxon>
        <taxon>Archaeoglobus</taxon>
    </lineage>
</organism>
<keyword evidence="5" id="KW-0809">Transit peptide</keyword>
<evidence type="ECO:0000256" key="3">
    <source>
        <dbReference type="ARBA" id="ARBA00022692"/>
    </source>
</evidence>
<proteinExistence type="predicted"/>
<dbReference type="CDD" id="cd06160">
    <property type="entry name" value="S2P-M50_like_2"/>
    <property type="match status" value="1"/>
</dbReference>
<protein>
    <submittedName>
        <fullName evidence="10">Site-2 protease family protein</fullName>
    </submittedName>
</protein>
<evidence type="ECO:0000256" key="1">
    <source>
        <dbReference type="ARBA" id="ARBA00004141"/>
    </source>
</evidence>
<keyword evidence="4" id="KW-0378">Hydrolase</keyword>
<dbReference type="GO" id="GO:0006508">
    <property type="term" value="P:proteolysis"/>
    <property type="evidence" value="ECO:0007669"/>
    <property type="project" value="UniProtKB-KW"/>
</dbReference>
<dbReference type="AlphaFoldDB" id="A0A7C3M8P7"/>
<gene>
    <name evidence="10" type="ORF">ENW66_02200</name>
</gene>
<keyword evidence="3 8" id="KW-0812">Transmembrane</keyword>
<dbReference type="GO" id="GO:0008233">
    <property type="term" value="F:peptidase activity"/>
    <property type="evidence" value="ECO:0007669"/>
    <property type="project" value="UniProtKB-KW"/>
</dbReference>
<feature type="transmembrane region" description="Helical" evidence="8">
    <location>
        <begin position="285"/>
        <end position="301"/>
    </location>
</feature>
<dbReference type="Pfam" id="PF02163">
    <property type="entry name" value="Peptidase_M50"/>
    <property type="match status" value="1"/>
</dbReference>
<evidence type="ECO:0000256" key="8">
    <source>
        <dbReference type="SAM" id="Phobius"/>
    </source>
</evidence>
<evidence type="ECO:0000256" key="5">
    <source>
        <dbReference type="ARBA" id="ARBA00022946"/>
    </source>
</evidence>
<dbReference type="InterPro" id="IPR008915">
    <property type="entry name" value="Peptidase_M50"/>
</dbReference>
<feature type="transmembrane region" description="Helical" evidence="8">
    <location>
        <begin position="99"/>
        <end position="123"/>
    </location>
</feature>
<accession>A0A7C3M8P7</accession>
<dbReference type="PANTHER" id="PTHR31412:SF0">
    <property type="entry name" value="ZINC METALLOPROTEASE EGY1, CHLOROPLASTIC-RELATED"/>
    <property type="match status" value="1"/>
</dbReference>
<feature type="domain" description="Peptidase M50" evidence="9">
    <location>
        <begin position="104"/>
        <end position="260"/>
    </location>
</feature>
<comment type="subcellular location">
    <subcellularLocation>
        <location evidence="1">Membrane</location>
        <topology evidence="1">Multi-pass membrane protein</topology>
    </subcellularLocation>
</comment>
<evidence type="ECO:0000256" key="6">
    <source>
        <dbReference type="ARBA" id="ARBA00022989"/>
    </source>
</evidence>
<dbReference type="GO" id="GO:0016020">
    <property type="term" value="C:membrane"/>
    <property type="evidence" value="ECO:0007669"/>
    <property type="project" value="UniProtKB-SubCell"/>
</dbReference>
<reference evidence="10" key="1">
    <citation type="journal article" date="2020" name="mSystems">
        <title>Genome- and Community-Level Interaction Insights into Carbon Utilization and Element Cycling Functions of Hydrothermarchaeota in Hydrothermal Sediment.</title>
        <authorList>
            <person name="Zhou Z."/>
            <person name="Liu Y."/>
            <person name="Xu W."/>
            <person name="Pan J."/>
            <person name="Luo Z.H."/>
            <person name="Li M."/>
        </authorList>
    </citation>
    <scope>NUCLEOTIDE SEQUENCE [LARGE SCALE GENOMIC DNA]</scope>
    <source>
        <strain evidence="10">SpSt-87</strain>
    </source>
</reference>
<keyword evidence="6 8" id="KW-1133">Transmembrane helix</keyword>
<keyword evidence="7 8" id="KW-0472">Membrane</keyword>
<name>A0A7C3M8P7_ARCFL</name>
<evidence type="ECO:0000256" key="4">
    <source>
        <dbReference type="ARBA" id="ARBA00022801"/>
    </source>
</evidence>
<evidence type="ECO:0000259" key="9">
    <source>
        <dbReference type="Pfam" id="PF02163"/>
    </source>
</evidence>
<feature type="transmembrane region" description="Helical" evidence="8">
    <location>
        <begin position="313"/>
        <end position="336"/>
    </location>
</feature>
<dbReference type="InterPro" id="IPR044838">
    <property type="entry name" value="EGY1-like"/>
</dbReference>